<reference evidence="2 3" key="1">
    <citation type="submission" date="2010-10" db="EMBL/GenBank/DDBJ databases">
        <authorList>
            <consortium name="The Broad Institute Genome Sequencing Platform"/>
            <person name="Ward D."/>
            <person name="Earl A."/>
            <person name="Feldgarden M."/>
            <person name="Young S.K."/>
            <person name="Gargeya S."/>
            <person name="Zeng Q."/>
            <person name="Alvarado L."/>
            <person name="Berlin A."/>
            <person name="Bochicchio J."/>
            <person name="Chapman S.B."/>
            <person name="Chen Z."/>
            <person name="Freedman E."/>
            <person name="Gellesch M."/>
            <person name="Goldberg J."/>
            <person name="Griggs A."/>
            <person name="Gujja S."/>
            <person name="Heilman E."/>
            <person name="Heiman D."/>
            <person name="Howarth C."/>
            <person name="Mehta T."/>
            <person name="Neiman D."/>
            <person name="Pearson M."/>
            <person name="Roberts A."/>
            <person name="Saif S."/>
            <person name="Shea T."/>
            <person name="Shenoy N."/>
            <person name="Sisk P."/>
            <person name="Stolte C."/>
            <person name="Sykes S."/>
            <person name="White J."/>
            <person name="Yandava C."/>
            <person name="Allen-Vercoe E."/>
            <person name="Sibley C."/>
            <person name="Ambrose C.E."/>
            <person name="Strauss J."/>
            <person name="Daigneault M."/>
            <person name="Haas B."/>
            <person name="Nusbaum C."/>
            <person name="Birren B."/>
        </authorList>
    </citation>
    <scope>NUCLEOTIDE SEQUENCE [LARGE SCALE GENOMIC DNA]</scope>
    <source>
        <strain evidence="2 3">3_1_6</strain>
    </source>
</reference>
<dbReference type="InterPro" id="IPR011010">
    <property type="entry name" value="DNA_brk_join_enz"/>
</dbReference>
<dbReference type="Proteomes" id="UP000006034">
    <property type="component" value="Unassembled WGS sequence"/>
</dbReference>
<reference evidence="2 3" key="2">
    <citation type="submission" date="2013-04" db="EMBL/GenBank/DDBJ databases">
        <title>The Genome Sequence of Bilophila wadsworthia 3_1_6.</title>
        <authorList>
            <consortium name="The Broad Institute Genomics Platform"/>
            <person name="Earl A."/>
            <person name="Ward D."/>
            <person name="Feldgarden M."/>
            <person name="Gevers D."/>
            <person name="Sibley C."/>
            <person name="Strauss J."/>
            <person name="Allen-Vercoe E."/>
            <person name="Walker B."/>
            <person name="Young S."/>
            <person name="Zeng Q."/>
            <person name="Gargeya S."/>
            <person name="Fitzgerald M."/>
            <person name="Haas B."/>
            <person name="Abouelleil A."/>
            <person name="Allen A.W."/>
            <person name="Alvarado L."/>
            <person name="Arachchi H.M."/>
            <person name="Berlin A.M."/>
            <person name="Chapman S.B."/>
            <person name="Gainer-Dewar J."/>
            <person name="Goldberg J."/>
            <person name="Griggs A."/>
            <person name="Gujja S."/>
            <person name="Hansen M."/>
            <person name="Howarth C."/>
            <person name="Imamovic A."/>
            <person name="Ireland A."/>
            <person name="Larimer J."/>
            <person name="McCowan C."/>
            <person name="Murphy C."/>
            <person name="Pearson M."/>
            <person name="Poon T.W."/>
            <person name="Priest M."/>
            <person name="Roberts A."/>
            <person name="Saif S."/>
            <person name="Shea T."/>
            <person name="Sisk P."/>
            <person name="Sykes S."/>
            <person name="Wortman J."/>
            <person name="Nusbaum C."/>
            <person name="Birren B."/>
        </authorList>
    </citation>
    <scope>NUCLEOTIDE SEQUENCE [LARGE SCALE GENOMIC DNA]</scope>
    <source>
        <strain evidence="2 3">3_1_6</strain>
    </source>
</reference>
<accession>E5Y1T4</accession>
<dbReference type="eggNOG" id="COG0582">
    <property type="taxonomic scope" value="Bacteria"/>
</dbReference>
<evidence type="ECO:0000256" key="1">
    <source>
        <dbReference type="ARBA" id="ARBA00023125"/>
    </source>
</evidence>
<keyword evidence="1" id="KW-0238">DNA-binding</keyword>
<dbReference type="SUPFAM" id="SSF56349">
    <property type="entry name" value="DNA breaking-rejoining enzymes"/>
    <property type="match status" value="1"/>
</dbReference>
<dbReference type="EMBL" id="ADCP02000002">
    <property type="protein sequence ID" value="EFV46019.2"/>
    <property type="molecule type" value="Genomic_DNA"/>
</dbReference>
<evidence type="ECO:0000313" key="3">
    <source>
        <dbReference type="Proteomes" id="UP000006034"/>
    </source>
</evidence>
<proteinExistence type="predicted"/>
<dbReference type="GO" id="GO:0003677">
    <property type="term" value="F:DNA binding"/>
    <property type="evidence" value="ECO:0007669"/>
    <property type="project" value="UniProtKB-KW"/>
</dbReference>
<evidence type="ECO:0008006" key="4">
    <source>
        <dbReference type="Google" id="ProtNLM"/>
    </source>
</evidence>
<sequence>MAIRQRVGRKKPWEVYWNNPFTLKRESLYVETEEEAKKQDALKKFQLKYERDFFRREEAEAPQVEHTFESAYYLFLKDKRFSERSLERHLKNMKRSLAFLKDTPLSDIDNTKLKQLMSHFLSFGIRASTLKRCIGQVFSVIRWAYQNELLRELPRIPKLPPYRIRAFHPSHTARACSGVCPCAGACPEGCHPWLANGDACRAVRAVWLDVVRCGLGKQGDTPTRRPKEQKRACQGYSNQAIPRGGIEGMARGR</sequence>
<dbReference type="HOGENOM" id="CLU_1096975_0_0_7"/>
<keyword evidence="3" id="KW-1185">Reference proteome</keyword>
<comment type="caution">
    <text evidence="2">The sequence shown here is derived from an EMBL/GenBank/DDBJ whole genome shotgun (WGS) entry which is preliminary data.</text>
</comment>
<protein>
    <recommendedName>
        <fullName evidence="4">Core-binding (CB) domain-containing protein</fullName>
    </recommendedName>
</protein>
<evidence type="ECO:0000313" key="2">
    <source>
        <dbReference type="EMBL" id="EFV46019.2"/>
    </source>
</evidence>
<dbReference type="InterPro" id="IPR010998">
    <property type="entry name" value="Integrase_recombinase_N"/>
</dbReference>
<dbReference type="AlphaFoldDB" id="E5Y1T4"/>
<dbReference type="Gene3D" id="1.10.150.130">
    <property type="match status" value="1"/>
</dbReference>
<name>E5Y1T4_BILW3</name>
<dbReference type="STRING" id="563192.HMPREF0179_00143"/>
<organism evidence="2 3">
    <name type="scientific">Bilophila wadsworthia (strain 3_1_6)</name>
    <dbReference type="NCBI Taxonomy" id="563192"/>
    <lineage>
        <taxon>Bacteria</taxon>
        <taxon>Pseudomonadati</taxon>
        <taxon>Thermodesulfobacteriota</taxon>
        <taxon>Desulfovibrionia</taxon>
        <taxon>Desulfovibrionales</taxon>
        <taxon>Desulfovibrionaceae</taxon>
        <taxon>Bilophila</taxon>
    </lineage>
</organism>
<gene>
    <name evidence="2" type="ORF">HMPREF0179_00143</name>
</gene>